<reference evidence="1 2" key="1">
    <citation type="journal article" date="2016" name="Nat. Commun.">
        <title>Thousands of microbial genomes shed light on interconnected biogeochemical processes in an aquifer system.</title>
        <authorList>
            <person name="Anantharaman K."/>
            <person name="Brown C.T."/>
            <person name="Hug L.A."/>
            <person name="Sharon I."/>
            <person name="Castelle C.J."/>
            <person name="Probst A.J."/>
            <person name="Thomas B.C."/>
            <person name="Singh A."/>
            <person name="Wilkins M.J."/>
            <person name="Karaoz U."/>
            <person name="Brodie E.L."/>
            <person name="Williams K.H."/>
            <person name="Hubbard S.S."/>
            <person name="Banfield J.F."/>
        </authorList>
    </citation>
    <scope>NUCLEOTIDE SEQUENCE [LARGE SCALE GENOMIC DNA]</scope>
</reference>
<evidence type="ECO:0000313" key="1">
    <source>
        <dbReference type="EMBL" id="OGZ00982.1"/>
    </source>
</evidence>
<organism evidence="1 2">
    <name type="scientific">Candidatus Liptonbacteria bacterium RIFCSPLOWO2_01_FULL_45_15</name>
    <dbReference type="NCBI Taxonomy" id="1798649"/>
    <lineage>
        <taxon>Bacteria</taxon>
        <taxon>Candidatus Liptoniibacteriota</taxon>
    </lineage>
</organism>
<gene>
    <name evidence="1" type="ORF">A3B13_02670</name>
</gene>
<dbReference type="AlphaFoldDB" id="A0A1G2CIE8"/>
<sequence length="111" mass="12756">MKKEEIKEINRFRALFPSEVRVNVARSENGDFVARINTFKGLFTEGSNFSELIEMVNDAVKTYYEVPEKFIPYMPNYVPPLEAAQLLDVFPINNVKKNIVLPISTSEKVAR</sequence>
<name>A0A1G2CIE8_9BACT</name>
<evidence type="ECO:0000313" key="2">
    <source>
        <dbReference type="Proteomes" id="UP000176287"/>
    </source>
</evidence>
<accession>A0A1G2CIE8</accession>
<dbReference type="EMBL" id="MHKZ01000008">
    <property type="protein sequence ID" value="OGZ00982.1"/>
    <property type="molecule type" value="Genomic_DNA"/>
</dbReference>
<protein>
    <submittedName>
        <fullName evidence="1">Uncharacterized protein</fullName>
    </submittedName>
</protein>
<dbReference type="Gene3D" id="3.30.160.250">
    <property type="match status" value="1"/>
</dbReference>
<comment type="caution">
    <text evidence="1">The sequence shown here is derived from an EMBL/GenBank/DDBJ whole genome shotgun (WGS) entry which is preliminary data.</text>
</comment>
<dbReference type="STRING" id="1798649.A3B13_02670"/>
<dbReference type="InterPro" id="IPR035069">
    <property type="entry name" value="TTHA1013/TTHA0281-like"/>
</dbReference>
<dbReference type="SUPFAM" id="SSF143100">
    <property type="entry name" value="TTHA1013/TTHA0281-like"/>
    <property type="match status" value="1"/>
</dbReference>
<dbReference type="Proteomes" id="UP000176287">
    <property type="component" value="Unassembled WGS sequence"/>
</dbReference>
<proteinExistence type="predicted"/>